<dbReference type="InterPro" id="IPR007712">
    <property type="entry name" value="RelE/ParE_toxin"/>
</dbReference>
<gene>
    <name evidence="3" type="ORF">NG743_01995</name>
</gene>
<dbReference type="Proteomes" id="UP001057561">
    <property type="component" value="Chromosome"/>
</dbReference>
<reference evidence="3" key="1">
    <citation type="submission" date="2022-06" db="EMBL/GenBank/DDBJ databases">
        <title>Nostosin G and Spiroidesin B from the Cyanobacterium Dolichospermum sp. NIES-1697.</title>
        <authorList>
            <person name="Phan C.-S."/>
            <person name="Mehjabin J.J."/>
            <person name="Anas A.R.J."/>
            <person name="Hayasaka M."/>
            <person name="Onoki R."/>
            <person name="Wang J."/>
            <person name="Umezawa T."/>
            <person name="Washio K."/>
            <person name="Morikawa M."/>
            <person name="Okino T."/>
        </authorList>
    </citation>
    <scope>NUCLEOTIDE SEQUENCE</scope>
    <source>
        <strain evidence="3">NIES-1697</strain>
    </source>
</reference>
<accession>A0ABY5M0Q0</accession>
<dbReference type="EMBL" id="CP099464">
    <property type="protein sequence ID" value="UUO17858.1"/>
    <property type="molecule type" value="Genomic_DNA"/>
</dbReference>
<dbReference type="PANTHER" id="PTHR35601">
    <property type="entry name" value="TOXIN RELE"/>
    <property type="match status" value="1"/>
</dbReference>
<protein>
    <submittedName>
        <fullName evidence="3">Type II toxin-antitoxin system RelE/ParE family toxin</fullName>
    </submittedName>
</protein>
<dbReference type="NCBIfam" id="TIGR02385">
    <property type="entry name" value="RelE_StbE"/>
    <property type="match status" value="1"/>
</dbReference>
<dbReference type="Gene3D" id="3.30.2310.20">
    <property type="entry name" value="RelE-like"/>
    <property type="match status" value="1"/>
</dbReference>
<keyword evidence="4" id="KW-1185">Reference proteome</keyword>
<comment type="similarity">
    <text evidence="1">Belongs to the RelE toxin family.</text>
</comment>
<evidence type="ECO:0000313" key="3">
    <source>
        <dbReference type="EMBL" id="UUO17858.1"/>
    </source>
</evidence>
<evidence type="ECO:0000256" key="2">
    <source>
        <dbReference type="ARBA" id="ARBA00022649"/>
    </source>
</evidence>
<name>A0ABY5M0Q0_9CYAN</name>
<evidence type="ECO:0000313" key="4">
    <source>
        <dbReference type="Proteomes" id="UP001057561"/>
    </source>
</evidence>
<evidence type="ECO:0000256" key="1">
    <source>
        <dbReference type="ARBA" id="ARBA00006226"/>
    </source>
</evidence>
<organism evidence="3 4">
    <name type="scientific">Dolichospermum heterosporum TAC447</name>
    <dbReference type="NCBI Taxonomy" id="747523"/>
    <lineage>
        <taxon>Bacteria</taxon>
        <taxon>Bacillati</taxon>
        <taxon>Cyanobacteriota</taxon>
        <taxon>Cyanophyceae</taxon>
        <taxon>Nostocales</taxon>
        <taxon>Aphanizomenonaceae</taxon>
        <taxon>Dolichospermum</taxon>
        <taxon>Dolichospermum heterosporum</taxon>
    </lineage>
</organism>
<dbReference type="InterPro" id="IPR035093">
    <property type="entry name" value="RelE/ParE_toxin_dom_sf"/>
</dbReference>
<keyword evidence="2" id="KW-1277">Toxin-antitoxin system</keyword>
<dbReference type="PANTHER" id="PTHR35601:SF1">
    <property type="entry name" value="TOXIN RELE"/>
    <property type="match status" value="1"/>
</dbReference>
<sequence>MLSNLNENINYTVVIGIDAQDFFESASATLQKKLDRCFEILKIEPRNYPNIKALKGEFSGYYRYRVGDYRVIYEIDDNSKLVTILLIAHRSRVYE</sequence>
<dbReference type="Pfam" id="PF05016">
    <property type="entry name" value="ParE_toxin"/>
    <property type="match status" value="1"/>
</dbReference>
<dbReference type="SUPFAM" id="SSF143011">
    <property type="entry name" value="RelE-like"/>
    <property type="match status" value="1"/>
</dbReference>
<proteinExistence type="inferred from homology"/>